<evidence type="ECO:0000313" key="8">
    <source>
        <dbReference type="EMBL" id="CAI8613807.1"/>
    </source>
</evidence>
<evidence type="ECO:0000256" key="5">
    <source>
        <dbReference type="ARBA" id="ARBA00023242"/>
    </source>
</evidence>
<organism evidence="8 9">
    <name type="scientific">Vicia faba</name>
    <name type="common">Broad bean</name>
    <name type="synonym">Faba vulgaris</name>
    <dbReference type="NCBI Taxonomy" id="3906"/>
    <lineage>
        <taxon>Eukaryota</taxon>
        <taxon>Viridiplantae</taxon>
        <taxon>Streptophyta</taxon>
        <taxon>Embryophyta</taxon>
        <taxon>Tracheophyta</taxon>
        <taxon>Spermatophyta</taxon>
        <taxon>Magnoliopsida</taxon>
        <taxon>eudicotyledons</taxon>
        <taxon>Gunneridae</taxon>
        <taxon>Pentapetalae</taxon>
        <taxon>rosids</taxon>
        <taxon>fabids</taxon>
        <taxon>Fabales</taxon>
        <taxon>Fabaceae</taxon>
        <taxon>Papilionoideae</taxon>
        <taxon>50 kb inversion clade</taxon>
        <taxon>NPAAA clade</taxon>
        <taxon>Hologalegina</taxon>
        <taxon>IRL clade</taxon>
        <taxon>Fabeae</taxon>
        <taxon>Vicia</taxon>
    </lineage>
</organism>
<dbReference type="EMBL" id="OX451740">
    <property type="protein sequence ID" value="CAI8613807.1"/>
    <property type="molecule type" value="Genomic_DNA"/>
</dbReference>
<keyword evidence="3 6" id="KW-0863">Zinc-finger</keyword>
<dbReference type="InterPro" id="IPR044246">
    <property type="entry name" value="ZFP3-like"/>
</dbReference>
<dbReference type="GO" id="GO:0008270">
    <property type="term" value="F:zinc ion binding"/>
    <property type="evidence" value="ECO:0007669"/>
    <property type="project" value="UniProtKB-KW"/>
</dbReference>
<dbReference type="SUPFAM" id="SSF57667">
    <property type="entry name" value="beta-beta-alpha zinc fingers"/>
    <property type="match status" value="1"/>
</dbReference>
<evidence type="ECO:0000256" key="1">
    <source>
        <dbReference type="ARBA" id="ARBA00004123"/>
    </source>
</evidence>
<proteinExistence type="predicted"/>
<dbReference type="GO" id="GO:0005634">
    <property type="term" value="C:nucleus"/>
    <property type="evidence" value="ECO:0007669"/>
    <property type="project" value="UniProtKB-SubCell"/>
</dbReference>
<dbReference type="AlphaFoldDB" id="A0AAV1AU13"/>
<evidence type="ECO:0000313" key="9">
    <source>
        <dbReference type="Proteomes" id="UP001157006"/>
    </source>
</evidence>
<protein>
    <recommendedName>
        <fullName evidence="7">C2H2-type domain-containing protein</fullName>
    </recommendedName>
</protein>
<sequence>MSERIFIGNVEDKILKRKMIEESNSKSRKESKNITLFSEVDFEKGKRAEERETKVHKELKIITPSAESKDLLTLRFGNNSRPTTILLENSEHSGSSQNVIAEVLPEQEVKKFPCLFCNKKFSTSQAFGGHQNAHKHERLSKKIEQKRREEEMDSILRYRPSFPYHYPYSRAIHYQGYPYFCGNLQQPIDTHMNNIMPSWFGSPSDGYGGMYMPNTPSAPTSFLMSMPKSPLTSQQFGMTNFLSENQTLPLPIPQRSNTMELGLFVQANQTPSFSEDVEGNSNARFPSCDLPIKTHDFIGENQLLVEPNVSSSSTKSILEELDLNLKL</sequence>
<dbReference type="PROSITE" id="PS50157">
    <property type="entry name" value="ZINC_FINGER_C2H2_2"/>
    <property type="match status" value="1"/>
</dbReference>
<dbReference type="InterPro" id="IPR036236">
    <property type="entry name" value="Znf_C2H2_sf"/>
</dbReference>
<reference evidence="8 9" key="1">
    <citation type="submission" date="2023-01" db="EMBL/GenBank/DDBJ databases">
        <authorList>
            <person name="Kreplak J."/>
        </authorList>
    </citation>
    <scope>NUCLEOTIDE SEQUENCE [LARGE SCALE GENOMIC DNA]</scope>
</reference>
<dbReference type="Gene3D" id="3.30.160.60">
    <property type="entry name" value="Classic Zinc Finger"/>
    <property type="match status" value="1"/>
</dbReference>
<dbReference type="Proteomes" id="UP001157006">
    <property type="component" value="Chromosome 5"/>
</dbReference>
<keyword evidence="4" id="KW-0862">Zinc</keyword>
<evidence type="ECO:0000256" key="2">
    <source>
        <dbReference type="ARBA" id="ARBA00022723"/>
    </source>
</evidence>
<evidence type="ECO:0000256" key="3">
    <source>
        <dbReference type="ARBA" id="ARBA00022771"/>
    </source>
</evidence>
<keyword evidence="2" id="KW-0479">Metal-binding</keyword>
<gene>
    <name evidence="8" type="ORF">VFH_V098400</name>
</gene>
<dbReference type="PANTHER" id="PTHR47287">
    <property type="entry name" value="C2H2 AND C2HC ZINC FINGERS SUPERFAMILY PROTEIN"/>
    <property type="match status" value="1"/>
</dbReference>
<comment type="subcellular location">
    <subcellularLocation>
        <location evidence="1">Nucleus</location>
    </subcellularLocation>
</comment>
<keyword evidence="5" id="KW-0539">Nucleus</keyword>
<keyword evidence="9" id="KW-1185">Reference proteome</keyword>
<dbReference type="PROSITE" id="PS00028">
    <property type="entry name" value="ZINC_FINGER_C2H2_1"/>
    <property type="match status" value="1"/>
</dbReference>
<dbReference type="PANTHER" id="PTHR47287:SF15">
    <property type="entry name" value="ZINC FINGER PROTEIN 3-LIKE"/>
    <property type="match status" value="1"/>
</dbReference>
<evidence type="ECO:0000256" key="6">
    <source>
        <dbReference type="PROSITE-ProRule" id="PRU00042"/>
    </source>
</evidence>
<evidence type="ECO:0000256" key="4">
    <source>
        <dbReference type="ARBA" id="ARBA00022833"/>
    </source>
</evidence>
<dbReference type="InterPro" id="IPR013087">
    <property type="entry name" value="Znf_C2H2_type"/>
</dbReference>
<accession>A0AAV1AU13</accession>
<feature type="domain" description="C2H2-type" evidence="7">
    <location>
        <begin position="112"/>
        <end position="139"/>
    </location>
</feature>
<evidence type="ECO:0000259" key="7">
    <source>
        <dbReference type="PROSITE" id="PS50157"/>
    </source>
</evidence>
<dbReference type="GO" id="GO:0009788">
    <property type="term" value="P:negative regulation of abscisic acid-activated signaling pathway"/>
    <property type="evidence" value="ECO:0007669"/>
    <property type="project" value="InterPro"/>
</dbReference>
<name>A0AAV1AU13_VICFA</name>